<organism evidence="2 3">
    <name type="scientific">Porites lobata</name>
    <dbReference type="NCBI Taxonomy" id="104759"/>
    <lineage>
        <taxon>Eukaryota</taxon>
        <taxon>Metazoa</taxon>
        <taxon>Cnidaria</taxon>
        <taxon>Anthozoa</taxon>
        <taxon>Hexacorallia</taxon>
        <taxon>Scleractinia</taxon>
        <taxon>Fungiina</taxon>
        <taxon>Poritidae</taxon>
        <taxon>Porites</taxon>
    </lineage>
</organism>
<evidence type="ECO:0000313" key="3">
    <source>
        <dbReference type="Proteomes" id="UP001159405"/>
    </source>
</evidence>
<comment type="caution">
    <text evidence="2">The sequence shown here is derived from an EMBL/GenBank/DDBJ whole genome shotgun (WGS) entry which is preliminary data.</text>
</comment>
<reference evidence="2 3" key="1">
    <citation type="submission" date="2022-05" db="EMBL/GenBank/DDBJ databases">
        <authorList>
            <consortium name="Genoscope - CEA"/>
            <person name="William W."/>
        </authorList>
    </citation>
    <scope>NUCLEOTIDE SEQUENCE [LARGE SCALE GENOMIC DNA]</scope>
</reference>
<feature type="transmembrane region" description="Helical" evidence="1">
    <location>
        <begin position="31"/>
        <end position="51"/>
    </location>
</feature>
<accession>A0ABN8R1L0</accession>
<gene>
    <name evidence="2" type="ORF">PLOB_00012250</name>
</gene>
<dbReference type="Proteomes" id="UP001159405">
    <property type="component" value="Unassembled WGS sequence"/>
</dbReference>
<keyword evidence="3" id="KW-1185">Reference proteome</keyword>
<protein>
    <recommendedName>
        <fullName evidence="4">Alkylated DNA repair protein AlkB homologue 8 N-terminal domain-containing protein</fullName>
    </recommendedName>
</protein>
<feature type="non-terminal residue" evidence="2">
    <location>
        <position position="1"/>
    </location>
</feature>
<evidence type="ECO:0008006" key="4">
    <source>
        <dbReference type="Google" id="ProtNLM"/>
    </source>
</evidence>
<dbReference type="EMBL" id="CALNXK010000168">
    <property type="protein sequence ID" value="CAH3171930.1"/>
    <property type="molecule type" value="Genomic_DNA"/>
</dbReference>
<proteinExistence type="predicted"/>
<keyword evidence="1" id="KW-0812">Transmembrane</keyword>
<evidence type="ECO:0000256" key="1">
    <source>
        <dbReference type="SAM" id="Phobius"/>
    </source>
</evidence>
<name>A0ABN8R1L0_9CNID</name>
<keyword evidence="1" id="KW-0472">Membrane</keyword>
<evidence type="ECO:0000313" key="2">
    <source>
        <dbReference type="EMBL" id="CAH3171930.1"/>
    </source>
</evidence>
<sequence length="131" mass="15666">VDNLLRKDSSRLYILRVCKYFGHPKEQLTKLFDLLIMSLFLYGIEIWGAAYQGKYLDRIFKFFKRAFRFGYTNSLYAIAEVIRNRDCKLSNTIMDTPSRPLYQLLPSKKQRFLRNRGHDFILPAVKTERFK</sequence>
<keyword evidence="1" id="KW-1133">Transmembrane helix</keyword>